<evidence type="ECO:0000256" key="1">
    <source>
        <dbReference type="SAM" id="Phobius"/>
    </source>
</evidence>
<protein>
    <submittedName>
        <fullName evidence="2">Uncharacterized protein</fullName>
    </submittedName>
</protein>
<reference evidence="2 5" key="2">
    <citation type="submission" date="2020-08" db="EMBL/GenBank/DDBJ databases">
        <title>Genomic Encyclopedia of Type Strains, Phase IV (KMG-IV): sequencing the most valuable type-strain genomes for metagenomic binning, comparative biology and taxonomic classification.</title>
        <authorList>
            <person name="Goeker M."/>
        </authorList>
    </citation>
    <scope>NUCLEOTIDE SEQUENCE [LARGE SCALE GENOMIC DNA]</scope>
    <source>
        <strain evidence="2 5">DSM 11525</strain>
    </source>
</reference>
<evidence type="ECO:0000313" key="5">
    <source>
        <dbReference type="Proteomes" id="UP000563601"/>
    </source>
</evidence>
<evidence type="ECO:0000313" key="4">
    <source>
        <dbReference type="Proteomes" id="UP000464675"/>
    </source>
</evidence>
<evidence type="ECO:0000313" key="3">
    <source>
        <dbReference type="EMBL" id="QHQ38487.1"/>
    </source>
</evidence>
<dbReference type="EMBL" id="JACHHR010000007">
    <property type="protein sequence ID" value="MBB5213253.1"/>
    <property type="molecule type" value="Genomic_DNA"/>
</dbReference>
<dbReference type="Proteomes" id="UP000464675">
    <property type="component" value="Chromosome"/>
</dbReference>
<keyword evidence="4" id="KW-1185">Reference proteome</keyword>
<reference evidence="3 4" key="1">
    <citation type="submission" date="2020-01" db="EMBL/GenBank/DDBJ databases">
        <title>The possibility of degradation of plastic by Microbulbifer hydrolyticus IRE-31.</title>
        <authorList>
            <person name="Liu L."/>
        </authorList>
    </citation>
    <scope>NUCLEOTIDE SEQUENCE [LARGE SCALE GENOMIC DNA]</scope>
    <source>
        <strain evidence="3 4">IRE-31</strain>
    </source>
</reference>
<feature type="transmembrane region" description="Helical" evidence="1">
    <location>
        <begin position="54"/>
        <end position="80"/>
    </location>
</feature>
<dbReference type="Proteomes" id="UP000563601">
    <property type="component" value="Unassembled WGS sequence"/>
</dbReference>
<evidence type="ECO:0000313" key="2">
    <source>
        <dbReference type="EMBL" id="MBB5213253.1"/>
    </source>
</evidence>
<keyword evidence="1" id="KW-1133">Transmembrane helix</keyword>
<feature type="transmembrane region" description="Helical" evidence="1">
    <location>
        <begin position="23"/>
        <end position="42"/>
    </location>
</feature>
<organism evidence="2 5">
    <name type="scientific">Microbulbifer hydrolyticus</name>
    <dbReference type="NCBI Taxonomy" id="48074"/>
    <lineage>
        <taxon>Bacteria</taxon>
        <taxon>Pseudomonadati</taxon>
        <taxon>Pseudomonadota</taxon>
        <taxon>Gammaproteobacteria</taxon>
        <taxon>Cellvibrionales</taxon>
        <taxon>Microbulbiferaceae</taxon>
        <taxon>Microbulbifer</taxon>
    </lineage>
</organism>
<accession>A0A6P1T8X8</accession>
<feature type="transmembrane region" description="Helical" evidence="1">
    <location>
        <begin position="92"/>
        <end position="111"/>
    </location>
</feature>
<dbReference type="RefSeq" id="WP_161857821.1">
    <property type="nucleotide sequence ID" value="NZ_CP047491.1"/>
</dbReference>
<gene>
    <name evidence="3" type="ORF">GTQ55_05425</name>
    <name evidence="2" type="ORF">HNQ53_003501</name>
</gene>
<dbReference type="AlphaFoldDB" id="A0A6P1T8X8"/>
<name>A0A6P1T8X8_9GAMM</name>
<keyword evidence="1" id="KW-0472">Membrane</keyword>
<keyword evidence="1" id="KW-0812">Transmembrane</keyword>
<proteinExistence type="predicted"/>
<dbReference type="EMBL" id="CP047491">
    <property type="protein sequence ID" value="QHQ38487.1"/>
    <property type="molecule type" value="Genomic_DNA"/>
</dbReference>
<sequence>MSDKGYIDSDADVREPGPEKPSAFLILSTILFTALSMCANFVGNLLKAGSSPEVFGYAVGGAVASLFWGFIVLCVFHFLTGYKSQRAKFKQFLGFQVLYLLTGILGIYDAASIG</sequence>